<dbReference type="AlphaFoldDB" id="A0A4C1YZE7"/>
<sequence length="149" mass="16377">MTTNIVQLSLLFHCRQLHTHTEYRHGVAAYVQRMRVPVARSPPSAHFPSAGHTILSGEADNTLTTPSGLRVLMHGGPGMISSFQRTLHADHVSRLAVPLTSQTASKEIKHSNGVQRRLRAAATSNARPRLMSPPLLRDKAADYSEAKLR</sequence>
<evidence type="ECO:0000256" key="1">
    <source>
        <dbReference type="SAM" id="MobiDB-lite"/>
    </source>
</evidence>
<comment type="caution">
    <text evidence="2">The sequence shown here is derived from an EMBL/GenBank/DDBJ whole genome shotgun (WGS) entry which is preliminary data.</text>
</comment>
<protein>
    <submittedName>
        <fullName evidence="2">Uncharacterized protein</fullName>
    </submittedName>
</protein>
<evidence type="ECO:0000313" key="2">
    <source>
        <dbReference type="EMBL" id="GBP79777.1"/>
    </source>
</evidence>
<dbReference type="EMBL" id="BGZK01001430">
    <property type="protein sequence ID" value="GBP79777.1"/>
    <property type="molecule type" value="Genomic_DNA"/>
</dbReference>
<reference evidence="2 3" key="1">
    <citation type="journal article" date="2019" name="Commun. Biol.">
        <title>The bagworm genome reveals a unique fibroin gene that provides high tensile strength.</title>
        <authorList>
            <person name="Kono N."/>
            <person name="Nakamura H."/>
            <person name="Ohtoshi R."/>
            <person name="Tomita M."/>
            <person name="Numata K."/>
            <person name="Arakawa K."/>
        </authorList>
    </citation>
    <scope>NUCLEOTIDE SEQUENCE [LARGE SCALE GENOMIC DNA]</scope>
</reference>
<keyword evidence="3" id="KW-1185">Reference proteome</keyword>
<feature type="region of interest" description="Disordered" evidence="1">
    <location>
        <begin position="106"/>
        <end position="149"/>
    </location>
</feature>
<gene>
    <name evidence="2" type="ORF">EVAR_99299_1</name>
</gene>
<accession>A0A4C1YZE7</accession>
<evidence type="ECO:0000313" key="3">
    <source>
        <dbReference type="Proteomes" id="UP000299102"/>
    </source>
</evidence>
<name>A0A4C1YZE7_EUMVA</name>
<organism evidence="2 3">
    <name type="scientific">Eumeta variegata</name>
    <name type="common">Bagworm moth</name>
    <name type="synonym">Eumeta japonica</name>
    <dbReference type="NCBI Taxonomy" id="151549"/>
    <lineage>
        <taxon>Eukaryota</taxon>
        <taxon>Metazoa</taxon>
        <taxon>Ecdysozoa</taxon>
        <taxon>Arthropoda</taxon>
        <taxon>Hexapoda</taxon>
        <taxon>Insecta</taxon>
        <taxon>Pterygota</taxon>
        <taxon>Neoptera</taxon>
        <taxon>Endopterygota</taxon>
        <taxon>Lepidoptera</taxon>
        <taxon>Glossata</taxon>
        <taxon>Ditrysia</taxon>
        <taxon>Tineoidea</taxon>
        <taxon>Psychidae</taxon>
        <taxon>Oiketicinae</taxon>
        <taxon>Eumeta</taxon>
    </lineage>
</organism>
<dbReference type="Proteomes" id="UP000299102">
    <property type="component" value="Unassembled WGS sequence"/>
</dbReference>
<feature type="compositionally biased region" description="Basic and acidic residues" evidence="1">
    <location>
        <begin position="136"/>
        <end position="149"/>
    </location>
</feature>
<proteinExistence type="predicted"/>